<dbReference type="InterPro" id="IPR050306">
    <property type="entry name" value="PfkB_Carbo_kinase"/>
</dbReference>
<evidence type="ECO:0000313" key="8">
    <source>
        <dbReference type="EMBL" id="WEX84397.1"/>
    </source>
</evidence>
<evidence type="ECO:0000313" key="9">
    <source>
        <dbReference type="Proteomes" id="UP001235547"/>
    </source>
</evidence>
<proteinExistence type="inferred from homology"/>
<evidence type="ECO:0000256" key="5">
    <source>
        <dbReference type="ARBA" id="ARBA00022840"/>
    </source>
</evidence>
<comment type="similarity">
    <text evidence="1">Belongs to the carbohydrate kinase PfkB family.</text>
</comment>
<gene>
    <name evidence="8" type="primary">iolC</name>
    <name evidence="8" type="ORF">PYH38_003269</name>
</gene>
<dbReference type="NCBIfam" id="TIGR04382">
    <property type="entry name" value="myo_inos_iolC_N"/>
    <property type="match status" value="1"/>
</dbReference>
<name>A0ABY8D225_9HYPH</name>
<dbReference type="Gene3D" id="2.20.150.10">
    <property type="entry name" value="putative 5-dehydro-2- deoxygluconokinase"/>
    <property type="match status" value="1"/>
</dbReference>
<dbReference type="SUPFAM" id="SSF53613">
    <property type="entry name" value="Ribokinase-like"/>
    <property type="match status" value="1"/>
</dbReference>
<protein>
    <submittedName>
        <fullName evidence="8">5-dehydro-2-deoxygluconokinase</fullName>
        <ecNumber evidence="8">2.7.1.92</ecNumber>
    </submittedName>
</protein>
<dbReference type="Gene3D" id="3.20.20.70">
    <property type="entry name" value="Aldolase class I"/>
    <property type="match status" value="1"/>
</dbReference>
<dbReference type="PROSITE" id="PS00583">
    <property type="entry name" value="PFKB_KINASES_1"/>
    <property type="match status" value="1"/>
</dbReference>
<organism evidence="8 9">
    <name type="scientific">Sinorhizobium numidicum</name>
    <dbReference type="NCBI Taxonomy" id="680248"/>
    <lineage>
        <taxon>Bacteria</taxon>
        <taxon>Pseudomonadati</taxon>
        <taxon>Pseudomonadota</taxon>
        <taxon>Alphaproteobacteria</taxon>
        <taxon>Hyphomicrobiales</taxon>
        <taxon>Rhizobiaceae</taxon>
        <taxon>Sinorhizobium/Ensifer group</taxon>
        <taxon>Sinorhizobium</taxon>
    </lineage>
</organism>
<dbReference type="Proteomes" id="UP001235547">
    <property type="component" value="Chromosome 1"/>
</dbReference>
<dbReference type="InterPro" id="IPR018659">
    <property type="entry name" value="DUF2090"/>
</dbReference>
<dbReference type="PROSITE" id="PS00584">
    <property type="entry name" value="PFKB_KINASES_2"/>
    <property type="match status" value="1"/>
</dbReference>
<evidence type="ECO:0000256" key="1">
    <source>
        <dbReference type="ARBA" id="ARBA00010688"/>
    </source>
</evidence>
<accession>A0ABY8D225</accession>
<evidence type="ECO:0000256" key="3">
    <source>
        <dbReference type="ARBA" id="ARBA00022741"/>
    </source>
</evidence>
<evidence type="ECO:0000259" key="7">
    <source>
        <dbReference type="Pfam" id="PF09863"/>
    </source>
</evidence>
<sequence length="650" mass="70741">MSQIPSAQIPSAKGARPLDLITIGRASVDLYGQQIGTRLEDVGSFAKSVGGCPCNISVGTARLGLKSALLTRVGDEQMGRFIREQLAREGVETRGIATDPERLTALAILAVENDKSFPLLFYRDNCADNALSEADVAEDFIRSARAILVTGTHFSKPNTDGAQRKAMRIAKESGARIVFDIDYRPNLWGLAGHDAGESRYIASDRVSAHLKTVLGDCDLIVGTEEEVLIASGERDLLQALKTIRSLSRATIVLKRGPMGCIVYDGPISDDLEDGIVGKGFPIEVYNVLGAGDAFMSGFLRGWLTGEPHATSATWANACGAFAVSRLLCAPEIPTWTELQFFLEHGSKEKALRKDEAINHVHWATTRRRDIPLLMALAIDHRSQLEDIAEGKPELLARIPAFKVLAVKAAAQVAAGRPGFGMLIDDKYGRDALFAAGAHRDFWIARPIELPGSRPLQFEFSQDLGSRLIEWPIDHCIKVLSFFHPDDPAELKTVQIAKLRSAFEAARKVGREILIEIIAGKHGTLDDETIPRALNELYDAGLKPDWWKLEPQASRGAWGAIDAVIEKRDPLCRGVVLLGLEAPYEILKDGFAAARASKTVKGFAVGRTIFADAAKTWLAGTMTDEQAVSDMAAKFKALVDLWLQLGETKAA</sequence>
<dbReference type="PANTHER" id="PTHR43085:SF49">
    <property type="entry name" value="5-DEHYDRO-2-DEOXYGLUCONOKINASE"/>
    <property type="match status" value="1"/>
</dbReference>
<dbReference type="EMBL" id="CP120371">
    <property type="protein sequence ID" value="WEX84397.1"/>
    <property type="molecule type" value="Genomic_DNA"/>
</dbReference>
<dbReference type="InterPro" id="IPR023314">
    <property type="entry name" value="Myo_inos_IolC-like_sf"/>
</dbReference>
<reference evidence="8 9" key="1">
    <citation type="submission" date="2023-03" db="EMBL/GenBank/DDBJ databases">
        <authorList>
            <person name="Kaur S."/>
            <person name="Espinosa-Saiz D."/>
            <person name="Velazquez E."/>
            <person name="Menendez E."/>
            <person name="diCenzo G.C."/>
        </authorList>
    </citation>
    <scope>NUCLEOTIDE SEQUENCE [LARGE SCALE GENOMIC DNA]</scope>
    <source>
        <strain evidence="8 9">LMG 27395</strain>
    </source>
</reference>
<keyword evidence="9" id="KW-1185">Reference proteome</keyword>
<dbReference type="InterPro" id="IPR013785">
    <property type="entry name" value="Aldolase_TIM"/>
</dbReference>
<dbReference type="Pfam" id="PF09863">
    <property type="entry name" value="DUF2090"/>
    <property type="match status" value="1"/>
</dbReference>
<dbReference type="RefSeq" id="WP_280735322.1">
    <property type="nucleotide sequence ID" value="NZ_CP120368.1"/>
</dbReference>
<dbReference type="Pfam" id="PF00294">
    <property type="entry name" value="PfkB"/>
    <property type="match status" value="1"/>
</dbReference>
<evidence type="ECO:0000259" key="6">
    <source>
        <dbReference type="Pfam" id="PF00294"/>
    </source>
</evidence>
<dbReference type="GO" id="GO:0047590">
    <property type="term" value="F:5-dehydro-2-deoxygluconokinase activity"/>
    <property type="evidence" value="ECO:0007669"/>
    <property type="project" value="UniProtKB-EC"/>
</dbReference>
<feature type="domain" description="DUF2090" evidence="7">
    <location>
        <begin position="337"/>
        <end position="643"/>
    </location>
</feature>
<dbReference type="EC" id="2.7.1.92" evidence="8"/>
<dbReference type="InterPro" id="IPR030830">
    <property type="entry name" value="Myo_inos_IolC"/>
</dbReference>
<dbReference type="InterPro" id="IPR029056">
    <property type="entry name" value="Ribokinase-like"/>
</dbReference>
<dbReference type="InterPro" id="IPR002173">
    <property type="entry name" value="Carboh/pur_kinase_PfkB_CS"/>
</dbReference>
<keyword evidence="5" id="KW-0067">ATP-binding</keyword>
<dbReference type="Gene3D" id="3.40.1190.20">
    <property type="match status" value="1"/>
</dbReference>
<dbReference type="InterPro" id="IPR011611">
    <property type="entry name" value="PfkB_dom"/>
</dbReference>
<evidence type="ECO:0000256" key="2">
    <source>
        <dbReference type="ARBA" id="ARBA00022679"/>
    </source>
</evidence>
<keyword evidence="3" id="KW-0547">Nucleotide-binding</keyword>
<dbReference type="CDD" id="cd01166">
    <property type="entry name" value="KdgK"/>
    <property type="match status" value="1"/>
</dbReference>
<dbReference type="PANTHER" id="PTHR43085">
    <property type="entry name" value="HEXOKINASE FAMILY MEMBER"/>
    <property type="match status" value="1"/>
</dbReference>
<keyword evidence="4" id="KW-0418">Kinase</keyword>
<feature type="domain" description="Carbohydrate kinase PfkB" evidence="6">
    <location>
        <begin position="20"/>
        <end position="334"/>
    </location>
</feature>
<keyword evidence="2 8" id="KW-0808">Transferase</keyword>
<evidence type="ECO:0000256" key="4">
    <source>
        <dbReference type="ARBA" id="ARBA00022777"/>
    </source>
</evidence>